<keyword evidence="3" id="KW-1185">Reference proteome</keyword>
<feature type="region of interest" description="Disordered" evidence="1">
    <location>
        <begin position="128"/>
        <end position="147"/>
    </location>
</feature>
<organism evidence="2 3">
    <name type="scientific">Oryza sativa subsp. japonica</name>
    <name type="common">Rice</name>
    <dbReference type="NCBI Taxonomy" id="39947"/>
    <lineage>
        <taxon>Eukaryota</taxon>
        <taxon>Viridiplantae</taxon>
        <taxon>Streptophyta</taxon>
        <taxon>Embryophyta</taxon>
        <taxon>Tracheophyta</taxon>
        <taxon>Spermatophyta</taxon>
        <taxon>Magnoliopsida</taxon>
        <taxon>Liliopsida</taxon>
        <taxon>Poales</taxon>
        <taxon>Poaceae</taxon>
        <taxon>BOP clade</taxon>
        <taxon>Oryzoideae</taxon>
        <taxon>Oryzeae</taxon>
        <taxon>Oryzinae</taxon>
        <taxon>Oryza</taxon>
        <taxon>Oryza sativa</taxon>
    </lineage>
</organism>
<dbReference type="PaxDb" id="39947-A0A0P0VML0"/>
<dbReference type="InParanoid" id="A0A0P0VML0"/>
<evidence type="ECO:0000313" key="2">
    <source>
        <dbReference type="EMBL" id="BAS80125.1"/>
    </source>
</evidence>
<name>A0A0P0VML0_ORYSJ</name>
<dbReference type="AlphaFoldDB" id="A0A0P0VML0"/>
<sequence length="147" mass="15380">MSHHLLTVDKAHVQAVNRGIIRGSSSPPILALAPARVPGASPPSTDRGQALPAKLARSSPRAAAETRAESSHRPARGLTPCRRTPQQARGARVGFFGSAACVAQPKPGAFHAGGRLPAGGWVLQMAPTSHARTTPVSPRKQRGEIRE</sequence>
<reference evidence="2 3" key="3">
    <citation type="journal article" date="2013" name="Rice">
        <title>Improvement of the Oryza sativa Nipponbare reference genome using next generation sequence and optical map data.</title>
        <authorList>
            <person name="Kawahara Y."/>
            <person name="de la Bastide M."/>
            <person name="Hamilton J.P."/>
            <person name="Kanamori H."/>
            <person name="McCombie W.R."/>
            <person name="Ouyang S."/>
            <person name="Schwartz D.C."/>
            <person name="Tanaka T."/>
            <person name="Wu J."/>
            <person name="Zhou S."/>
            <person name="Childs K.L."/>
            <person name="Davidson R.M."/>
            <person name="Lin H."/>
            <person name="Quesada-Ocampo L."/>
            <person name="Vaillancourt B."/>
            <person name="Sakai H."/>
            <person name="Lee S.S."/>
            <person name="Kim J."/>
            <person name="Numa H."/>
            <person name="Itoh T."/>
            <person name="Buell C.R."/>
            <person name="Matsumoto T."/>
        </authorList>
    </citation>
    <scope>NUCLEOTIDE SEQUENCE [LARGE SCALE GENOMIC DNA]</scope>
    <source>
        <strain evidence="3">cv. Nipponbare</strain>
    </source>
</reference>
<reference evidence="3" key="1">
    <citation type="journal article" date="2005" name="Nature">
        <title>The map-based sequence of the rice genome.</title>
        <authorList>
            <consortium name="International rice genome sequencing project (IRGSP)"/>
            <person name="Matsumoto T."/>
            <person name="Wu J."/>
            <person name="Kanamori H."/>
            <person name="Katayose Y."/>
            <person name="Fujisawa M."/>
            <person name="Namiki N."/>
            <person name="Mizuno H."/>
            <person name="Yamamoto K."/>
            <person name="Antonio B.A."/>
            <person name="Baba T."/>
            <person name="Sakata K."/>
            <person name="Nagamura Y."/>
            <person name="Aoki H."/>
            <person name="Arikawa K."/>
            <person name="Arita K."/>
            <person name="Bito T."/>
            <person name="Chiden Y."/>
            <person name="Fujitsuka N."/>
            <person name="Fukunaka R."/>
            <person name="Hamada M."/>
            <person name="Harada C."/>
            <person name="Hayashi A."/>
            <person name="Hijishita S."/>
            <person name="Honda M."/>
            <person name="Hosokawa S."/>
            <person name="Ichikawa Y."/>
            <person name="Idonuma A."/>
            <person name="Iijima M."/>
            <person name="Ikeda M."/>
            <person name="Ikeno M."/>
            <person name="Ito K."/>
            <person name="Ito S."/>
            <person name="Ito T."/>
            <person name="Ito Y."/>
            <person name="Ito Y."/>
            <person name="Iwabuchi A."/>
            <person name="Kamiya K."/>
            <person name="Karasawa W."/>
            <person name="Kurita K."/>
            <person name="Katagiri S."/>
            <person name="Kikuta A."/>
            <person name="Kobayashi H."/>
            <person name="Kobayashi N."/>
            <person name="Machita K."/>
            <person name="Maehara T."/>
            <person name="Masukawa M."/>
            <person name="Mizubayashi T."/>
            <person name="Mukai Y."/>
            <person name="Nagasaki H."/>
            <person name="Nagata Y."/>
            <person name="Naito S."/>
            <person name="Nakashima M."/>
            <person name="Nakama Y."/>
            <person name="Nakamichi Y."/>
            <person name="Nakamura M."/>
            <person name="Meguro A."/>
            <person name="Negishi M."/>
            <person name="Ohta I."/>
            <person name="Ohta T."/>
            <person name="Okamoto M."/>
            <person name="Ono N."/>
            <person name="Saji S."/>
            <person name="Sakaguchi M."/>
            <person name="Sakai K."/>
            <person name="Shibata M."/>
            <person name="Shimokawa T."/>
            <person name="Song J."/>
            <person name="Takazaki Y."/>
            <person name="Terasawa K."/>
            <person name="Tsugane M."/>
            <person name="Tsuji K."/>
            <person name="Ueda S."/>
            <person name="Waki K."/>
            <person name="Yamagata H."/>
            <person name="Yamamoto M."/>
            <person name="Yamamoto S."/>
            <person name="Yamane H."/>
            <person name="Yoshiki S."/>
            <person name="Yoshihara R."/>
            <person name="Yukawa K."/>
            <person name="Zhong H."/>
            <person name="Yano M."/>
            <person name="Yuan Q."/>
            <person name="Ouyang S."/>
            <person name="Liu J."/>
            <person name="Jones K.M."/>
            <person name="Gansberger K."/>
            <person name="Moffat K."/>
            <person name="Hill J."/>
            <person name="Bera J."/>
            <person name="Fadrosh D."/>
            <person name="Jin S."/>
            <person name="Johri S."/>
            <person name="Kim M."/>
            <person name="Overton L."/>
            <person name="Reardon M."/>
            <person name="Tsitrin T."/>
            <person name="Vuong H."/>
            <person name="Weaver B."/>
            <person name="Ciecko A."/>
            <person name="Tallon L."/>
            <person name="Jackson J."/>
            <person name="Pai G."/>
            <person name="Aken S.V."/>
            <person name="Utterback T."/>
            <person name="Reidmuller S."/>
            <person name="Feldblyum T."/>
            <person name="Hsiao J."/>
            <person name="Zismann V."/>
            <person name="Iobst S."/>
            <person name="de Vazeille A.R."/>
            <person name="Buell C.R."/>
            <person name="Ying K."/>
            <person name="Li Y."/>
            <person name="Lu T."/>
            <person name="Huang Y."/>
            <person name="Zhao Q."/>
            <person name="Feng Q."/>
            <person name="Zhang L."/>
            <person name="Zhu J."/>
            <person name="Weng Q."/>
            <person name="Mu J."/>
            <person name="Lu Y."/>
            <person name="Fan D."/>
            <person name="Liu Y."/>
            <person name="Guan J."/>
            <person name="Zhang Y."/>
            <person name="Yu S."/>
            <person name="Liu X."/>
            <person name="Zhang Y."/>
            <person name="Hong G."/>
            <person name="Han B."/>
            <person name="Choisne N."/>
            <person name="Demange N."/>
            <person name="Orjeda G."/>
            <person name="Samain S."/>
            <person name="Cattolico L."/>
            <person name="Pelletier E."/>
            <person name="Couloux A."/>
            <person name="Segurens B."/>
            <person name="Wincker P."/>
            <person name="D'Hont A."/>
            <person name="Scarpelli C."/>
            <person name="Weissenbach J."/>
            <person name="Salanoubat M."/>
            <person name="Quetier F."/>
            <person name="Yu Y."/>
            <person name="Kim H.R."/>
            <person name="Rambo T."/>
            <person name="Currie J."/>
            <person name="Collura K."/>
            <person name="Luo M."/>
            <person name="Yang T."/>
            <person name="Ammiraju J.S.S."/>
            <person name="Engler F."/>
            <person name="Soderlund C."/>
            <person name="Wing R.A."/>
            <person name="Palmer L.E."/>
            <person name="de la Bastide M."/>
            <person name="Spiegel L."/>
            <person name="Nascimento L."/>
            <person name="Zutavern T."/>
            <person name="O'Shaughnessy A."/>
            <person name="Dike S."/>
            <person name="Dedhia N."/>
            <person name="Preston R."/>
            <person name="Balija V."/>
            <person name="McCombie W.R."/>
            <person name="Chow T."/>
            <person name="Chen H."/>
            <person name="Chung M."/>
            <person name="Chen C."/>
            <person name="Shaw J."/>
            <person name="Wu H."/>
            <person name="Hsiao K."/>
            <person name="Chao Y."/>
            <person name="Chu M."/>
            <person name="Cheng C."/>
            <person name="Hour A."/>
            <person name="Lee P."/>
            <person name="Lin S."/>
            <person name="Lin Y."/>
            <person name="Liou J."/>
            <person name="Liu S."/>
            <person name="Hsing Y."/>
            <person name="Raghuvanshi S."/>
            <person name="Mohanty A."/>
            <person name="Bharti A.K."/>
            <person name="Gaur A."/>
            <person name="Gupta V."/>
            <person name="Kumar D."/>
            <person name="Ravi V."/>
            <person name="Vij S."/>
            <person name="Kapur A."/>
            <person name="Khurana P."/>
            <person name="Khurana P."/>
            <person name="Khurana J.P."/>
            <person name="Tyagi A.K."/>
            <person name="Gaikwad K."/>
            <person name="Singh A."/>
            <person name="Dalal V."/>
            <person name="Srivastava S."/>
            <person name="Dixit A."/>
            <person name="Pal A.K."/>
            <person name="Ghazi I.A."/>
            <person name="Yadav M."/>
            <person name="Pandit A."/>
            <person name="Bhargava A."/>
            <person name="Sureshbabu K."/>
            <person name="Batra K."/>
            <person name="Sharma T.R."/>
            <person name="Mohapatra T."/>
            <person name="Singh N.K."/>
            <person name="Messing J."/>
            <person name="Nelson A.B."/>
            <person name="Fuks G."/>
            <person name="Kavchok S."/>
            <person name="Keizer G."/>
            <person name="Linton E."/>
            <person name="Llaca V."/>
            <person name="Song R."/>
            <person name="Tanyolac B."/>
            <person name="Young S."/>
            <person name="Ho-Il K."/>
            <person name="Hahn J.H."/>
            <person name="Sangsakoo G."/>
            <person name="Vanavichit A."/>
            <person name="de Mattos Luiz.A.T."/>
            <person name="Zimmer P.D."/>
            <person name="Malone G."/>
            <person name="Dellagostin O."/>
            <person name="de Oliveira A.C."/>
            <person name="Bevan M."/>
            <person name="Bancroft I."/>
            <person name="Minx P."/>
            <person name="Cordum H."/>
            <person name="Wilson R."/>
            <person name="Cheng Z."/>
            <person name="Jin W."/>
            <person name="Jiang J."/>
            <person name="Leong S.A."/>
            <person name="Iwama H."/>
            <person name="Gojobori T."/>
            <person name="Itoh T."/>
            <person name="Niimura Y."/>
            <person name="Fujii Y."/>
            <person name="Habara T."/>
            <person name="Sakai H."/>
            <person name="Sato Y."/>
            <person name="Wilson G."/>
            <person name="Kumar K."/>
            <person name="McCouch S."/>
            <person name="Juretic N."/>
            <person name="Hoen D."/>
            <person name="Wright S."/>
            <person name="Bruskiewich R."/>
            <person name="Bureau T."/>
            <person name="Miyao A."/>
            <person name="Hirochika H."/>
            <person name="Nishikawa T."/>
            <person name="Kadowaki K."/>
            <person name="Sugiura M."/>
            <person name="Burr B."/>
            <person name="Sasaki T."/>
        </authorList>
    </citation>
    <scope>NUCLEOTIDE SEQUENCE [LARGE SCALE GENOMIC DNA]</scope>
    <source>
        <strain evidence="3">cv. Nipponbare</strain>
    </source>
</reference>
<accession>A0A0P0VML0</accession>
<proteinExistence type="predicted"/>
<reference evidence="2 3" key="2">
    <citation type="journal article" date="2013" name="Plant Cell Physiol.">
        <title>Rice Annotation Project Database (RAP-DB): an integrative and interactive database for rice genomics.</title>
        <authorList>
            <person name="Sakai H."/>
            <person name="Lee S.S."/>
            <person name="Tanaka T."/>
            <person name="Numa H."/>
            <person name="Kim J."/>
            <person name="Kawahara Y."/>
            <person name="Wakimoto H."/>
            <person name="Yang C.C."/>
            <person name="Iwamoto M."/>
            <person name="Abe T."/>
            <person name="Yamada Y."/>
            <person name="Muto A."/>
            <person name="Inokuchi H."/>
            <person name="Ikemura T."/>
            <person name="Matsumoto T."/>
            <person name="Sasaki T."/>
            <person name="Itoh T."/>
        </authorList>
    </citation>
    <scope>NUCLEOTIDE SEQUENCE [LARGE SCALE GENOMIC DNA]</scope>
    <source>
        <strain evidence="3">cv. Nipponbare</strain>
    </source>
</reference>
<evidence type="ECO:0000313" key="3">
    <source>
        <dbReference type="Proteomes" id="UP000059680"/>
    </source>
</evidence>
<gene>
    <name evidence="2" type="ordered locus">Os02g0658702</name>
    <name evidence="2" type="ORF">OSNPB_020658702</name>
</gene>
<feature type="region of interest" description="Disordered" evidence="1">
    <location>
        <begin position="35"/>
        <end position="86"/>
    </location>
</feature>
<dbReference type="EMBL" id="AP014958">
    <property type="protein sequence ID" value="BAS80125.1"/>
    <property type="molecule type" value="Genomic_DNA"/>
</dbReference>
<evidence type="ECO:0000256" key="1">
    <source>
        <dbReference type="SAM" id="MobiDB-lite"/>
    </source>
</evidence>
<protein>
    <submittedName>
        <fullName evidence="2">Os02g0658702 protein</fullName>
    </submittedName>
</protein>
<dbReference type="Proteomes" id="UP000059680">
    <property type="component" value="Chromosome 2"/>
</dbReference>